<evidence type="ECO:0000313" key="1">
    <source>
        <dbReference type="EMBL" id="GEN26585.1"/>
    </source>
</evidence>
<dbReference type="AlphaFoldDB" id="A0A511UJ27"/>
<name>A0A511UJ27_9GAMM</name>
<proteinExistence type="predicted"/>
<organism evidence="1 2">
    <name type="scientific">Halovibrio variabilis</name>
    <dbReference type="NCBI Taxonomy" id="31910"/>
    <lineage>
        <taxon>Bacteria</taxon>
        <taxon>Pseudomonadati</taxon>
        <taxon>Pseudomonadota</taxon>
        <taxon>Gammaproteobacteria</taxon>
        <taxon>Oceanospirillales</taxon>
        <taxon>Halomonadaceae</taxon>
        <taxon>Halovibrio</taxon>
    </lineage>
</organism>
<reference evidence="1 2" key="1">
    <citation type="submission" date="2019-07" db="EMBL/GenBank/DDBJ databases">
        <title>Whole genome shotgun sequence of Halomonas variabilis NBRC 102410.</title>
        <authorList>
            <person name="Hosoyama A."/>
            <person name="Uohara A."/>
            <person name="Ohji S."/>
            <person name="Ichikawa N."/>
        </authorList>
    </citation>
    <scope>NUCLEOTIDE SEQUENCE [LARGE SCALE GENOMIC DNA]</scope>
    <source>
        <strain evidence="1 2">NBRC 102410</strain>
    </source>
</reference>
<gene>
    <name evidence="1" type="ORF">HVA01_02310</name>
</gene>
<comment type="caution">
    <text evidence="1">The sequence shown here is derived from an EMBL/GenBank/DDBJ whole genome shotgun (WGS) entry which is preliminary data.</text>
</comment>
<keyword evidence="2" id="KW-1185">Reference proteome</keyword>
<sequence length="72" mass="7708">MQAVAGNALTGVIEQTIGIAAKQRGYIGHNAILYVLFVRKCECTPNILKIEHRAKTWAKKSAAPIGTAIQCG</sequence>
<evidence type="ECO:0000313" key="2">
    <source>
        <dbReference type="Proteomes" id="UP000321303"/>
    </source>
</evidence>
<dbReference type="EMBL" id="BJXV01000001">
    <property type="protein sequence ID" value="GEN26585.1"/>
    <property type="molecule type" value="Genomic_DNA"/>
</dbReference>
<accession>A0A511UJ27</accession>
<dbReference type="Proteomes" id="UP000321303">
    <property type="component" value="Unassembled WGS sequence"/>
</dbReference>
<protein>
    <submittedName>
        <fullName evidence="1">Uncharacterized protein</fullName>
    </submittedName>
</protein>